<dbReference type="PANTHER" id="PTHR48111:SF21">
    <property type="entry name" value="DNA-BINDING DUAL MASTER TRANSCRIPTIONAL REGULATOR RPAA"/>
    <property type="match status" value="1"/>
</dbReference>
<dbReference type="SMART" id="SM00448">
    <property type="entry name" value="REC"/>
    <property type="match status" value="1"/>
</dbReference>
<keyword evidence="5" id="KW-0804">Transcription</keyword>
<accession>A0ABT9XLD1</accession>
<dbReference type="Gene3D" id="3.40.50.2300">
    <property type="match status" value="1"/>
</dbReference>
<feature type="modified residue" description="4-aspartylphosphate" evidence="6">
    <location>
        <position position="54"/>
    </location>
</feature>
<dbReference type="Pfam" id="PF00486">
    <property type="entry name" value="Trans_reg_C"/>
    <property type="match status" value="1"/>
</dbReference>
<dbReference type="PANTHER" id="PTHR48111">
    <property type="entry name" value="REGULATOR OF RPOS"/>
    <property type="match status" value="1"/>
</dbReference>
<dbReference type="InterPro" id="IPR011006">
    <property type="entry name" value="CheY-like_superfamily"/>
</dbReference>
<proteinExistence type="predicted"/>
<gene>
    <name evidence="10" type="ORF">J2S03_002966</name>
</gene>
<dbReference type="RefSeq" id="WP_274454431.1">
    <property type="nucleotide sequence ID" value="NZ_CP067097.1"/>
</dbReference>
<dbReference type="CDD" id="cd00383">
    <property type="entry name" value="trans_reg_C"/>
    <property type="match status" value="1"/>
</dbReference>
<feature type="domain" description="OmpR/PhoB-type" evidence="9">
    <location>
        <begin position="139"/>
        <end position="238"/>
    </location>
</feature>
<feature type="DNA-binding region" description="OmpR/PhoB-type" evidence="7">
    <location>
        <begin position="139"/>
        <end position="238"/>
    </location>
</feature>
<dbReference type="InterPro" id="IPR036388">
    <property type="entry name" value="WH-like_DNA-bd_sf"/>
</dbReference>
<keyword evidence="11" id="KW-1185">Reference proteome</keyword>
<dbReference type="CDD" id="cd17574">
    <property type="entry name" value="REC_OmpR"/>
    <property type="match status" value="1"/>
</dbReference>
<dbReference type="InterPro" id="IPR001867">
    <property type="entry name" value="OmpR/PhoB-type_DNA-bd"/>
</dbReference>
<dbReference type="Gene3D" id="6.10.250.690">
    <property type="match status" value="1"/>
</dbReference>
<keyword evidence="2" id="KW-0902">Two-component regulatory system</keyword>
<evidence type="ECO:0000259" key="8">
    <source>
        <dbReference type="PROSITE" id="PS50110"/>
    </source>
</evidence>
<evidence type="ECO:0000256" key="5">
    <source>
        <dbReference type="ARBA" id="ARBA00023163"/>
    </source>
</evidence>
<feature type="domain" description="Response regulatory" evidence="8">
    <location>
        <begin position="3"/>
        <end position="119"/>
    </location>
</feature>
<evidence type="ECO:0000256" key="2">
    <source>
        <dbReference type="ARBA" id="ARBA00023012"/>
    </source>
</evidence>
<evidence type="ECO:0000259" key="9">
    <source>
        <dbReference type="PROSITE" id="PS51755"/>
    </source>
</evidence>
<keyword evidence="1 6" id="KW-0597">Phosphoprotein</keyword>
<dbReference type="Pfam" id="PF00072">
    <property type="entry name" value="Response_reg"/>
    <property type="match status" value="1"/>
</dbReference>
<evidence type="ECO:0000256" key="6">
    <source>
        <dbReference type="PROSITE-ProRule" id="PRU00169"/>
    </source>
</evidence>
<dbReference type="SMART" id="SM00862">
    <property type="entry name" value="Trans_reg_C"/>
    <property type="match status" value="1"/>
</dbReference>
<dbReference type="PROSITE" id="PS51755">
    <property type="entry name" value="OMPR_PHOB"/>
    <property type="match status" value="1"/>
</dbReference>
<evidence type="ECO:0000313" key="11">
    <source>
        <dbReference type="Proteomes" id="UP001232973"/>
    </source>
</evidence>
<name>A0ABT9XLD1_9BACL</name>
<dbReference type="EMBL" id="JAUSTP010000031">
    <property type="protein sequence ID" value="MDQ0191098.1"/>
    <property type="molecule type" value="Genomic_DNA"/>
</dbReference>
<evidence type="ECO:0000256" key="1">
    <source>
        <dbReference type="ARBA" id="ARBA00022553"/>
    </source>
</evidence>
<dbReference type="InterPro" id="IPR039420">
    <property type="entry name" value="WalR-like"/>
</dbReference>
<dbReference type="PROSITE" id="PS50110">
    <property type="entry name" value="RESPONSE_REGULATORY"/>
    <property type="match status" value="1"/>
</dbReference>
<evidence type="ECO:0000256" key="3">
    <source>
        <dbReference type="ARBA" id="ARBA00023015"/>
    </source>
</evidence>
<dbReference type="Proteomes" id="UP001232973">
    <property type="component" value="Unassembled WGS sequence"/>
</dbReference>
<dbReference type="Gene3D" id="1.10.10.10">
    <property type="entry name" value="Winged helix-like DNA-binding domain superfamily/Winged helix DNA-binding domain"/>
    <property type="match status" value="1"/>
</dbReference>
<reference evidence="10 11" key="1">
    <citation type="submission" date="2023-07" db="EMBL/GenBank/DDBJ databases">
        <title>Genomic Encyclopedia of Type Strains, Phase IV (KMG-IV): sequencing the most valuable type-strain genomes for metagenomic binning, comparative biology and taxonomic classification.</title>
        <authorList>
            <person name="Goeker M."/>
        </authorList>
    </citation>
    <scope>NUCLEOTIDE SEQUENCE [LARGE SCALE GENOMIC DNA]</scope>
    <source>
        <strain evidence="10 11">DSM 4006</strain>
    </source>
</reference>
<evidence type="ECO:0000256" key="4">
    <source>
        <dbReference type="ARBA" id="ARBA00023125"/>
    </source>
</evidence>
<sequence length="244" mass="27696">MPRVLVVDDEESIQKLVAFNFQRSGFEVDTSANGYEALQRVREHEGQFDLIILDLMLPGMDGMEVCKRLRADRVNIPIILLTARDDEVDLVLGLELGADDYVTKPFSPRELIARARAVLRRAETNDEGVSGGEAAGLTAKQLRTNHIVMDLSRHEVTVRGKLIDLTPKEFDLLRYLMENREHALTRDQLLDRVWGYSSATDTRIVDVHVSHLREKIEPDPKNPILIRTVRGIGYKFAESPVDRP</sequence>
<keyword evidence="3" id="KW-0805">Transcription regulation</keyword>
<dbReference type="SUPFAM" id="SSF52172">
    <property type="entry name" value="CheY-like"/>
    <property type="match status" value="1"/>
</dbReference>
<keyword evidence="4 7" id="KW-0238">DNA-binding</keyword>
<comment type="caution">
    <text evidence="10">The sequence shown here is derived from an EMBL/GenBank/DDBJ whole genome shotgun (WGS) entry which is preliminary data.</text>
</comment>
<evidence type="ECO:0000313" key="10">
    <source>
        <dbReference type="EMBL" id="MDQ0191098.1"/>
    </source>
</evidence>
<evidence type="ECO:0000256" key="7">
    <source>
        <dbReference type="PROSITE-ProRule" id="PRU01091"/>
    </source>
</evidence>
<dbReference type="InterPro" id="IPR001789">
    <property type="entry name" value="Sig_transdc_resp-reg_receiver"/>
</dbReference>
<protein>
    <submittedName>
        <fullName evidence="10">Two-component system alkaline phosphatase synthesis response regulator PhoP</fullName>
    </submittedName>
</protein>
<organism evidence="10 11">
    <name type="scientific">Alicyclobacillus cycloheptanicus</name>
    <dbReference type="NCBI Taxonomy" id="1457"/>
    <lineage>
        <taxon>Bacteria</taxon>
        <taxon>Bacillati</taxon>
        <taxon>Bacillota</taxon>
        <taxon>Bacilli</taxon>
        <taxon>Bacillales</taxon>
        <taxon>Alicyclobacillaceae</taxon>
        <taxon>Alicyclobacillus</taxon>
    </lineage>
</organism>